<gene>
    <name evidence="1" type="ORF">OJ1217_D10.29</name>
    <name evidence="2" type="ORF">P0031C02.3</name>
</gene>
<reference evidence="1" key="1">
    <citation type="submission" date="2001-07" db="EMBL/GenBank/DDBJ databases">
        <title>Oryza sativa nipponbare(GA3) genomic DNA, chromosome 8, BAC clone:OJ1217_D10.</title>
        <authorList>
            <person name="Sasaki T."/>
            <person name="Matsumoto T."/>
            <person name="Yamamoto K."/>
        </authorList>
    </citation>
    <scope>NUCLEOTIDE SEQUENCE</scope>
</reference>
<evidence type="ECO:0000313" key="3">
    <source>
        <dbReference type="Proteomes" id="UP000000763"/>
    </source>
</evidence>
<reference evidence="2" key="2">
    <citation type="submission" date="2002-01" db="EMBL/GenBank/DDBJ databases">
        <title>Oryza sativa nipponbare(GA3) genomic DNA, chromosome 8, PAC clone:P0031C02.</title>
        <authorList>
            <person name="Sasaki T."/>
            <person name="Matsumoto T."/>
            <person name="Yamamoto K."/>
        </authorList>
    </citation>
    <scope>NUCLEOTIDE SEQUENCE</scope>
</reference>
<dbReference type="AlphaFoldDB" id="Q6ZAM7"/>
<proteinExistence type="predicted"/>
<accession>Q6ZAM7</accession>
<sequence>MSYGLFFFRIPCLDEFGSVSEVVCTYLILPLVIWNLAETVVRIHALPLPIAVGVGASGVAMEWNQIELINRHATETTPEIHILLELRRRVRSLLLAAGAGIGEAAASGEEEATSLGIEPKLLQAQFTPEQWRRSRAPAATGEPATRSGACAVTAMVVGKVSAGSSFWAPRRRELGERMLQRMEHRCVVGWLLRRRYRVDGGDAAAELVLTDRVEGPKDWTWWWMR</sequence>
<evidence type="ECO:0000313" key="2">
    <source>
        <dbReference type="EMBL" id="BAD05381.1"/>
    </source>
</evidence>
<organism evidence="2 3">
    <name type="scientific">Oryza sativa subsp. japonica</name>
    <name type="common">Rice</name>
    <dbReference type="NCBI Taxonomy" id="39947"/>
    <lineage>
        <taxon>Eukaryota</taxon>
        <taxon>Viridiplantae</taxon>
        <taxon>Streptophyta</taxon>
        <taxon>Embryophyta</taxon>
        <taxon>Tracheophyta</taxon>
        <taxon>Spermatophyta</taxon>
        <taxon>Magnoliopsida</taxon>
        <taxon>Liliopsida</taxon>
        <taxon>Poales</taxon>
        <taxon>Poaceae</taxon>
        <taxon>BOP clade</taxon>
        <taxon>Oryzoideae</taxon>
        <taxon>Oryzeae</taxon>
        <taxon>Oryzinae</taxon>
        <taxon>Oryza</taxon>
        <taxon>Oryza sativa</taxon>
    </lineage>
</organism>
<dbReference type="Proteomes" id="UP000000763">
    <property type="component" value="Chromosome 8"/>
</dbReference>
<reference evidence="3" key="3">
    <citation type="journal article" date="2005" name="Nature">
        <title>The map-based sequence of the rice genome.</title>
        <authorList>
            <consortium name="International rice genome sequencing project (IRGSP)"/>
            <person name="Matsumoto T."/>
            <person name="Wu J."/>
            <person name="Kanamori H."/>
            <person name="Katayose Y."/>
            <person name="Fujisawa M."/>
            <person name="Namiki N."/>
            <person name="Mizuno H."/>
            <person name="Yamamoto K."/>
            <person name="Antonio B.A."/>
            <person name="Baba T."/>
            <person name="Sakata K."/>
            <person name="Nagamura Y."/>
            <person name="Aoki H."/>
            <person name="Arikawa K."/>
            <person name="Arita K."/>
            <person name="Bito T."/>
            <person name="Chiden Y."/>
            <person name="Fujitsuka N."/>
            <person name="Fukunaka R."/>
            <person name="Hamada M."/>
            <person name="Harada C."/>
            <person name="Hayashi A."/>
            <person name="Hijishita S."/>
            <person name="Honda M."/>
            <person name="Hosokawa S."/>
            <person name="Ichikawa Y."/>
            <person name="Idonuma A."/>
            <person name="Iijima M."/>
            <person name="Ikeda M."/>
            <person name="Ikeno M."/>
            <person name="Ito K."/>
            <person name="Ito S."/>
            <person name="Ito T."/>
            <person name="Ito Y."/>
            <person name="Ito Y."/>
            <person name="Iwabuchi A."/>
            <person name="Kamiya K."/>
            <person name="Karasawa W."/>
            <person name="Kurita K."/>
            <person name="Katagiri S."/>
            <person name="Kikuta A."/>
            <person name="Kobayashi H."/>
            <person name="Kobayashi N."/>
            <person name="Machita K."/>
            <person name="Maehara T."/>
            <person name="Masukawa M."/>
            <person name="Mizubayashi T."/>
            <person name="Mukai Y."/>
            <person name="Nagasaki H."/>
            <person name="Nagata Y."/>
            <person name="Naito S."/>
            <person name="Nakashima M."/>
            <person name="Nakama Y."/>
            <person name="Nakamichi Y."/>
            <person name="Nakamura M."/>
            <person name="Meguro A."/>
            <person name="Negishi M."/>
            <person name="Ohta I."/>
            <person name="Ohta T."/>
            <person name="Okamoto M."/>
            <person name="Ono N."/>
            <person name="Saji S."/>
            <person name="Sakaguchi M."/>
            <person name="Sakai K."/>
            <person name="Shibata M."/>
            <person name="Shimokawa T."/>
            <person name="Song J."/>
            <person name="Takazaki Y."/>
            <person name="Terasawa K."/>
            <person name="Tsugane M."/>
            <person name="Tsuji K."/>
            <person name="Ueda S."/>
            <person name="Waki K."/>
            <person name="Yamagata H."/>
            <person name="Yamamoto M."/>
            <person name="Yamamoto S."/>
            <person name="Yamane H."/>
            <person name="Yoshiki S."/>
            <person name="Yoshihara R."/>
            <person name="Yukawa K."/>
            <person name="Zhong H."/>
            <person name="Yano M."/>
            <person name="Yuan Q."/>
            <person name="Ouyang S."/>
            <person name="Liu J."/>
            <person name="Jones K.M."/>
            <person name="Gansberger K."/>
            <person name="Moffat K."/>
            <person name="Hill J."/>
            <person name="Bera J."/>
            <person name="Fadrosh D."/>
            <person name="Jin S."/>
            <person name="Johri S."/>
            <person name="Kim M."/>
            <person name="Overton L."/>
            <person name="Reardon M."/>
            <person name="Tsitrin T."/>
            <person name="Vuong H."/>
            <person name="Weaver B."/>
            <person name="Ciecko A."/>
            <person name="Tallon L."/>
            <person name="Jackson J."/>
            <person name="Pai G."/>
            <person name="Aken S.V."/>
            <person name="Utterback T."/>
            <person name="Reidmuller S."/>
            <person name="Feldblyum T."/>
            <person name="Hsiao J."/>
            <person name="Zismann V."/>
            <person name="Iobst S."/>
            <person name="de Vazeille A.R."/>
            <person name="Buell C.R."/>
            <person name="Ying K."/>
            <person name="Li Y."/>
            <person name="Lu T."/>
            <person name="Huang Y."/>
            <person name="Zhao Q."/>
            <person name="Feng Q."/>
            <person name="Zhang L."/>
            <person name="Zhu J."/>
            <person name="Weng Q."/>
            <person name="Mu J."/>
            <person name="Lu Y."/>
            <person name="Fan D."/>
            <person name="Liu Y."/>
            <person name="Guan J."/>
            <person name="Zhang Y."/>
            <person name="Yu S."/>
            <person name="Liu X."/>
            <person name="Zhang Y."/>
            <person name="Hong G."/>
            <person name="Han B."/>
            <person name="Choisne N."/>
            <person name="Demange N."/>
            <person name="Orjeda G."/>
            <person name="Samain S."/>
            <person name="Cattolico L."/>
            <person name="Pelletier E."/>
            <person name="Couloux A."/>
            <person name="Segurens B."/>
            <person name="Wincker P."/>
            <person name="D'Hont A."/>
            <person name="Scarpelli C."/>
            <person name="Weissenbach J."/>
            <person name="Salanoubat M."/>
            <person name="Quetier F."/>
            <person name="Yu Y."/>
            <person name="Kim H.R."/>
            <person name="Rambo T."/>
            <person name="Currie J."/>
            <person name="Collura K."/>
            <person name="Luo M."/>
            <person name="Yang T."/>
            <person name="Ammiraju J.S.S."/>
            <person name="Engler F."/>
            <person name="Soderlund C."/>
            <person name="Wing R.A."/>
            <person name="Palmer L.E."/>
            <person name="de la Bastide M."/>
            <person name="Spiegel L."/>
            <person name="Nascimento L."/>
            <person name="Zutavern T."/>
            <person name="O'Shaughnessy A."/>
            <person name="Dike S."/>
            <person name="Dedhia N."/>
            <person name="Preston R."/>
            <person name="Balija V."/>
            <person name="McCombie W.R."/>
            <person name="Chow T."/>
            <person name="Chen H."/>
            <person name="Chung M."/>
            <person name="Chen C."/>
            <person name="Shaw J."/>
            <person name="Wu H."/>
            <person name="Hsiao K."/>
            <person name="Chao Y."/>
            <person name="Chu M."/>
            <person name="Cheng C."/>
            <person name="Hour A."/>
            <person name="Lee P."/>
            <person name="Lin S."/>
            <person name="Lin Y."/>
            <person name="Liou J."/>
            <person name="Liu S."/>
            <person name="Hsing Y."/>
            <person name="Raghuvanshi S."/>
            <person name="Mohanty A."/>
            <person name="Bharti A.K."/>
            <person name="Gaur A."/>
            <person name="Gupta V."/>
            <person name="Kumar D."/>
            <person name="Ravi V."/>
            <person name="Vij S."/>
            <person name="Kapur A."/>
            <person name="Khurana P."/>
            <person name="Khurana P."/>
            <person name="Khurana J.P."/>
            <person name="Tyagi A.K."/>
            <person name="Gaikwad K."/>
            <person name="Singh A."/>
            <person name="Dalal V."/>
            <person name="Srivastava S."/>
            <person name="Dixit A."/>
            <person name="Pal A.K."/>
            <person name="Ghazi I.A."/>
            <person name="Yadav M."/>
            <person name="Pandit A."/>
            <person name="Bhargava A."/>
            <person name="Sureshbabu K."/>
            <person name="Batra K."/>
            <person name="Sharma T.R."/>
            <person name="Mohapatra T."/>
            <person name="Singh N.K."/>
            <person name="Messing J."/>
            <person name="Nelson A.B."/>
            <person name="Fuks G."/>
            <person name="Kavchok S."/>
            <person name="Keizer G."/>
            <person name="Linton E."/>
            <person name="Llaca V."/>
            <person name="Song R."/>
            <person name="Tanyolac B."/>
            <person name="Young S."/>
            <person name="Ho-Il K."/>
            <person name="Hahn J.H."/>
            <person name="Sangsakoo G."/>
            <person name="Vanavichit A."/>
            <person name="de Mattos Luiz.A.T."/>
            <person name="Zimmer P.D."/>
            <person name="Malone G."/>
            <person name="Dellagostin O."/>
            <person name="de Oliveira A.C."/>
            <person name="Bevan M."/>
            <person name="Bancroft I."/>
            <person name="Minx P."/>
            <person name="Cordum H."/>
            <person name="Wilson R."/>
            <person name="Cheng Z."/>
            <person name="Jin W."/>
            <person name="Jiang J."/>
            <person name="Leong S.A."/>
            <person name="Iwama H."/>
            <person name="Gojobori T."/>
            <person name="Itoh T."/>
            <person name="Niimura Y."/>
            <person name="Fujii Y."/>
            <person name="Habara T."/>
            <person name="Sakai H."/>
            <person name="Sato Y."/>
            <person name="Wilson G."/>
            <person name="Kumar K."/>
            <person name="McCouch S."/>
            <person name="Juretic N."/>
            <person name="Hoen D."/>
            <person name="Wright S."/>
            <person name="Bruskiewich R."/>
            <person name="Bureau T."/>
            <person name="Miyao A."/>
            <person name="Hirochika H."/>
            <person name="Nishikawa T."/>
            <person name="Kadowaki K."/>
            <person name="Sugiura M."/>
            <person name="Burr B."/>
            <person name="Sasaki T."/>
        </authorList>
    </citation>
    <scope>NUCLEOTIDE SEQUENCE [LARGE SCALE GENOMIC DNA]</scope>
    <source>
        <strain evidence="3">cv. Nipponbare</strain>
    </source>
</reference>
<dbReference type="EMBL" id="AP003907">
    <property type="protein sequence ID" value="BAD05256.1"/>
    <property type="molecule type" value="Genomic_DNA"/>
</dbReference>
<protein>
    <submittedName>
        <fullName evidence="2">Uncharacterized protein</fullName>
    </submittedName>
</protein>
<evidence type="ECO:0000313" key="1">
    <source>
        <dbReference type="EMBL" id="BAD05256.1"/>
    </source>
</evidence>
<name>Q6ZAM7_ORYSJ</name>
<dbReference type="EMBL" id="AP004657">
    <property type="protein sequence ID" value="BAD05381.1"/>
    <property type="molecule type" value="Genomic_DNA"/>
</dbReference>
<reference evidence="3" key="4">
    <citation type="journal article" date="2008" name="Nucleic Acids Res.">
        <title>The rice annotation project database (RAP-DB): 2008 update.</title>
        <authorList>
            <consortium name="The rice annotation project (RAP)"/>
        </authorList>
    </citation>
    <scope>GENOME REANNOTATION</scope>
    <source>
        <strain evidence="3">cv. Nipponbare</strain>
    </source>
</reference>